<organism evidence="1 2">
    <name type="scientific">Larinioides sclopetarius</name>
    <dbReference type="NCBI Taxonomy" id="280406"/>
    <lineage>
        <taxon>Eukaryota</taxon>
        <taxon>Metazoa</taxon>
        <taxon>Ecdysozoa</taxon>
        <taxon>Arthropoda</taxon>
        <taxon>Chelicerata</taxon>
        <taxon>Arachnida</taxon>
        <taxon>Araneae</taxon>
        <taxon>Araneomorphae</taxon>
        <taxon>Entelegynae</taxon>
        <taxon>Araneoidea</taxon>
        <taxon>Araneidae</taxon>
        <taxon>Larinioides</taxon>
    </lineage>
</organism>
<name>A0AAV2BH86_9ARAC</name>
<protein>
    <submittedName>
        <fullName evidence="1">Uncharacterized protein</fullName>
    </submittedName>
</protein>
<reference evidence="1 2" key="1">
    <citation type="submission" date="2024-04" db="EMBL/GenBank/DDBJ databases">
        <authorList>
            <person name="Rising A."/>
            <person name="Reimegard J."/>
            <person name="Sonavane S."/>
            <person name="Akerstrom W."/>
            <person name="Nylinder S."/>
            <person name="Hedman E."/>
            <person name="Kallberg Y."/>
        </authorList>
    </citation>
    <scope>NUCLEOTIDE SEQUENCE [LARGE SCALE GENOMIC DNA]</scope>
</reference>
<dbReference type="AlphaFoldDB" id="A0AAV2BH86"/>
<keyword evidence="2" id="KW-1185">Reference proteome</keyword>
<proteinExistence type="predicted"/>
<dbReference type="EMBL" id="CAXIEN010000351">
    <property type="protein sequence ID" value="CAL1294678.1"/>
    <property type="molecule type" value="Genomic_DNA"/>
</dbReference>
<comment type="caution">
    <text evidence="1">The sequence shown here is derived from an EMBL/GenBank/DDBJ whole genome shotgun (WGS) entry which is preliminary data.</text>
</comment>
<evidence type="ECO:0000313" key="2">
    <source>
        <dbReference type="Proteomes" id="UP001497382"/>
    </source>
</evidence>
<gene>
    <name evidence="1" type="ORF">LARSCL_LOCUS18865</name>
</gene>
<dbReference type="Proteomes" id="UP001497382">
    <property type="component" value="Unassembled WGS sequence"/>
</dbReference>
<sequence>MKAAVLPVPLCDWAIRFCGGSAIRIGSAVSCIFEGLLNPIPYTPFNNSGRKLRSSNDFTE</sequence>
<accession>A0AAV2BH86</accession>
<evidence type="ECO:0000313" key="1">
    <source>
        <dbReference type="EMBL" id="CAL1294678.1"/>
    </source>
</evidence>